<dbReference type="HOGENOM" id="CLU_007884_2_1_1"/>
<evidence type="ECO:0000256" key="2">
    <source>
        <dbReference type="ARBA" id="ARBA00010989"/>
    </source>
</evidence>
<dbReference type="KEGG" id="ehx:EMIHUDRAFT_110273"/>
<reference evidence="8" key="1">
    <citation type="journal article" date="2013" name="Nature">
        <title>Pan genome of the phytoplankton Emiliania underpins its global distribution.</title>
        <authorList>
            <person name="Read B.A."/>
            <person name="Kegel J."/>
            <person name="Klute M.J."/>
            <person name="Kuo A."/>
            <person name="Lefebvre S.C."/>
            <person name="Maumus F."/>
            <person name="Mayer C."/>
            <person name="Miller J."/>
            <person name="Monier A."/>
            <person name="Salamov A."/>
            <person name="Young J."/>
            <person name="Aguilar M."/>
            <person name="Claverie J.M."/>
            <person name="Frickenhaus S."/>
            <person name="Gonzalez K."/>
            <person name="Herman E.K."/>
            <person name="Lin Y.C."/>
            <person name="Napier J."/>
            <person name="Ogata H."/>
            <person name="Sarno A.F."/>
            <person name="Shmutz J."/>
            <person name="Schroeder D."/>
            <person name="de Vargas C."/>
            <person name="Verret F."/>
            <person name="von Dassow P."/>
            <person name="Valentin K."/>
            <person name="Van de Peer Y."/>
            <person name="Wheeler G."/>
            <person name="Dacks J.B."/>
            <person name="Delwiche C.F."/>
            <person name="Dyhrman S.T."/>
            <person name="Glockner G."/>
            <person name="John U."/>
            <person name="Richards T."/>
            <person name="Worden A.Z."/>
            <person name="Zhang X."/>
            <person name="Grigoriev I.V."/>
            <person name="Allen A.E."/>
            <person name="Bidle K."/>
            <person name="Borodovsky M."/>
            <person name="Bowler C."/>
            <person name="Brownlee C."/>
            <person name="Cock J.M."/>
            <person name="Elias M."/>
            <person name="Gladyshev V.N."/>
            <person name="Groth M."/>
            <person name="Guda C."/>
            <person name="Hadaegh A."/>
            <person name="Iglesias-Rodriguez M.D."/>
            <person name="Jenkins J."/>
            <person name="Jones B.M."/>
            <person name="Lawson T."/>
            <person name="Leese F."/>
            <person name="Lindquist E."/>
            <person name="Lobanov A."/>
            <person name="Lomsadze A."/>
            <person name="Malik S.B."/>
            <person name="Marsh M.E."/>
            <person name="Mackinder L."/>
            <person name="Mock T."/>
            <person name="Mueller-Roeber B."/>
            <person name="Pagarete A."/>
            <person name="Parker M."/>
            <person name="Probert I."/>
            <person name="Quesneville H."/>
            <person name="Raines C."/>
            <person name="Rensing S.A."/>
            <person name="Riano-Pachon D.M."/>
            <person name="Richier S."/>
            <person name="Rokitta S."/>
            <person name="Shiraiwa Y."/>
            <person name="Soanes D.M."/>
            <person name="van der Giezen M."/>
            <person name="Wahlund T.M."/>
            <person name="Williams B."/>
            <person name="Wilson W."/>
            <person name="Wolfe G."/>
            <person name="Wurch L.L."/>
        </authorList>
    </citation>
    <scope>NUCLEOTIDE SEQUENCE</scope>
</reference>
<dbReference type="Proteomes" id="UP000013827">
    <property type="component" value="Unassembled WGS sequence"/>
</dbReference>
<evidence type="ECO:0000313" key="7">
    <source>
        <dbReference type="EnsemblProtists" id="EOD26083"/>
    </source>
</evidence>
<proteinExistence type="inferred from homology"/>
<dbReference type="eggNOG" id="KOG2820">
    <property type="taxonomic scope" value="Eukaryota"/>
</dbReference>
<dbReference type="SUPFAM" id="SSF51905">
    <property type="entry name" value="FAD/NAD(P)-binding domain"/>
    <property type="match status" value="1"/>
</dbReference>
<dbReference type="Gene3D" id="3.50.50.60">
    <property type="entry name" value="FAD/NAD(P)-binding domain"/>
    <property type="match status" value="1"/>
</dbReference>
<dbReference type="SUPFAM" id="SSF54373">
    <property type="entry name" value="FAD-linked reductases, C-terminal domain"/>
    <property type="match status" value="1"/>
</dbReference>
<evidence type="ECO:0000256" key="4">
    <source>
        <dbReference type="ARBA" id="ARBA00022827"/>
    </source>
</evidence>
<dbReference type="Gene3D" id="3.30.9.10">
    <property type="entry name" value="D-Amino Acid Oxidase, subunit A, domain 2"/>
    <property type="match status" value="1"/>
</dbReference>
<dbReference type="InterPro" id="IPR045170">
    <property type="entry name" value="MTOX"/>
</dbReference>
<reference evidence="7" key="2">
    <citation type="submission" date="2024-10" db="UniProtKB">
        <authorList>
            <consortium name="EnsemblProtists"/>
        </authorList>
    </citation>
    <scope>IDENTIFICATION</scope>
</reference>
<dbReference type="EnsemblProtists" id="EOD26083">
    <property type="protein sequence ID" value="EOD26083"/>
    <property type="gene ID" value="EMIHUDRAFT_115217"/>
</dbReference>
<dbReference type="OMA" id="WPMLWAH"/>
<organism evidence="7 8">
    <name type="scientific">Emiliania huxleyi (strain CCMP1516)</name>
    <dbReference type="NCBI Taxonomy" id="280463"/>
    <lineage>
        <taxon>Eukaryota</taxon>
        <taxon>Haptista</taxon>
        <taxon>Haptophyta</taxon>
        <taxon>Prymnesiophyceae</taxon>
        <taxon>Isochrysidales</taxon>
        <taxon>Noelaerhabdaceae</taxon>
        <taxon>Emiliania</taxon>
    </lineage>
</organism>
<evidence type="ECO:0000256" key="5">
    <source>
        <dbReference type="ARBA" id="ARBA00023002"/>
    </source>
</evidence>
<dbReference type="EnsemblProtists" id="EOD36426">
    <property type="protein sequence ID" value="EOD36426"/>
    <property type="gene ID" value="EMIHUDRAFT_110273"/>
</dbReference>
<dbReference type="PaxDb" id="2903-EOD26083"/>
<comment type="similarity">
    <text evidence="2">Belongs to the MSOX/MTOX family.</text>
</comment>
<evidence type="ECO:0000256" key="3">
    <source>
        <dbReference type="ARBA" id="ARBA00022630"/>
    </source>
</evidence>
<dbReference type="InterPro" id="IPR006076">
    <property type="entry name" value="FAD-dep_OxRdtase"/>
</dbReference>
<dbReference type="AlphaFoldDB" id="A0A0D3JRE8"/>
<dbReference type="GO" id="GO:0050660">
    <property type="term" value="F:flavin adenine dinucleotide binding"/>
    <property type="evidence" value="ECO:0007669"/>
    <property type="project" value="InterPro"/>
</dbReference>
<dbReference type="GO" id="GO:0008115">
    <property type="term" value="F:sarcosine oxidase activity"/>
    <property type="evidence" value="ECO:0007669"/>
    <property type="project" value="TreeGrafter"/>
</dbReference>
<evidence type="ECO:0000313" key="8">
    <source>
        <dbReference type="Proteomes" id="UP000013827"/>
    </source>
</evidence>
<keyword evidence="8" id="KW-1185">Reference proteome</keyword>
<evidence type="ECO:0000256" key="1">
    <source>
        <dbReference type="ARBA" id="ARBA00001974"/>
    </source>
</evidence>
<dbReference type="RefSeq" id="XP_005788855.1">
    <property type="nucleotide sequence ID" value="XM_005788798.1"/>
</dbReference>
<feature type="domain" description="FAD dependent oxidoreductase" evidence="6">
    <location>
        <begin position="1"/>
        <end position="390"/>
    </location>
</feature>
<keyword evidence="5" id="KW-0560">Oxidoreductase</keyword>
<sequence length="423" mass="44615">MGVWAAIAAAKRGASVALADQFEPAHVHGSSHGDGRIYRLAYEQDHYVDMMERSLPLWHELQEAAGEPLLARTGGITVADAAAAGENRNDALRAIYARRGIPHETLSAAATNERFPQFSLSPSLEALYQPDFGVLFASKSVAAAWAYARALGVDTYVPFRAAAFRSDGGQGQGSVVLSEQGAELRSRSLVVAPGAWLSSLSHTLFGLRIPTRVSAETVCYYRPQAESAGSTRGPVPDHSYRSMPVFIFQTENGCEGMSGMGYYGLPTIDVPGVKASAHYCGPTVHPDARPAAAGGPAAVLGRTLAGAAGEEEAAARRVAEVVASTSRLVRDSLPHCEQTPFETQSCLYTSTCDHDYVLSRVPGHERVVLAGGGSGHAFKMGPALGEMAAAAALGWEPPLSLAPFAVERLLGASLPDESLASRR</sequence>
<protein>
    <recommendedName>
        <fullName evidence="6">FAD dependent oxidoreductase domain-containing protein</fullName>
    </recommendedName>
</protein>
<dbReference type="PANTHER" id="PTHR10961">
    <property type="entry name" value="PEROXISOMAL SARCOSINE OXIDASE"/>
    <property type="match status" value="1"/>
</dbReference>
<dbReference type="InterPro" id="IPR036188">
    <property type="entry name" value="FAD/NAD-bd_sf"/>
</dbReference>
<dbReference type="GeneID" id="17271627"/>
<name>A0A0D3JRE8_EMIH1</name>
<accession>A0A0D3JRE8</accession>
<dbReference type="GeneID" id="17281697"/>
<comment type="cofactor">
    <cofactor evidence="1">
        <name>FAD</name>
        <dbReference type="ChEBI" id="CHEBI:57692"/>
    </cofactor>
</comment>
<keyword evidence="4" id="KW-0274">FAD</keyword>
<dbReference type="RefSeq" id="XP_005778512.1">
    <property type="nucleotide sequence ID" value="XM_005778455.1"/>
</dbReference>
<dbReference type="PANTHER" id="PTHR10961:SF7">
    <property type="entry name" value="FAD DEPENDENT OXIDOREDUCTASE DOMAIN-CONTAINING PROTEIN"/>
    <property type="match status" value="1"/>
</dbReference>
<dbReference type="STRING" id="2903.R1CSV3"/>
<dbReference type="KEGG" id="ehx:EMIHUDRAFT_115217"/>
<dbReference type="Pfam" id="PF01266">
    <property type="entry name" value="DAO"/>
    <property type="match status" value="1"/>
</dbReference>
<evidence type="ECO:0000259" key="6">
    <source>
        <dbReference type="Pfam" id="PF01266"/>
    </source>
</evidence>
<keyword evidence="3" id="KW-0285">Flavoprotein</keyword>